<dbReference type="PANTHER" id="PTHR13316:SF0">
    <property type="entry name" value="ZINC FINGER CCHC DOMAIN-CONTAINING PROTEIN 8"/>
    <property type="match status" value="1"/>
</dbReference>
<keyword evidence="4" id="KW-1185">Reference proteome</keyword>
<feature type="region of interest" description="Disordered" evidence="1">
    <location>
        <begin position="532"/>
        <end position="607"/>
    </location>
</feature>
<reference evidence="2" key="3">
    <citation type="submission" date="2016-07" db="EMBL/GenBank/DDBJ databases">
        <title>Evolution of pathogenesis and genome organization in the Tremellales.</title>
        <authorList>
            <person name="Cuomo C."/>
            <person name="Litvintseva A."/>
            <person name="Heitman J."/>
            <person name="Chen Y."/>
            <person name="Sun S."/>
            <person name="Springer D."/>
            <person name="Dromer F."/>
            <person name="Young S."/>
            <person name="Zeng Q."/>
            <person name="Chapman S."/>
            <person name="Gujja S."/>
            <person name="Saif S."/>
            <person name="Birren B."/>
        </authorList>
    </citation>
    <scope>NUCLEOTIDE SEQUENCE</scope>
    <source>
        <strain evidence="2">CBS 10737</strain>
    </source>
</reference>
<dbReference type="OrthoDB" id="8026949at2759"/>
<dbReference type="STRING" id="1296096.A0A1B9I271"/>
<dbReference type="RefSeq" id="XP_019010869.1">
    <property type="nucleotide sequence ID" value="XM_019155911.1"/>
</dbReference>
<dbReference type="GO" id="GO:0003723">
    <property type="term" value="F:RNA binding"/>
    <property type="evidence" value="ECO:0007669"/>
    <property type="project" value="TreeGrafter"/>
</dbReference>
<protein>
    <submittedName>
        <fullName evidence="2">Uncharacterized protein</fullName>
    </submittedName>
</protein>
<dbReference type="KEGG" id="kpin:30172541"/>
<feature type="compositionally biased region" description="Pro residues" evidence="1">
    <location>
        <begin position="439"/>
        <end position="451"/>
    </location>
</feature>
<name>A0A1B9I271_9TREE</name>
<feature type="compositionally biased region" description="Polar residues" evidence="1">
    <location>
        <begin position="400"/>
        <end position="413"/>
    </location>
</feature>
<dbReference type="InterPro" id="IPR052115">
    <property type="entry name" value="NEXT_complex_subunit_ZCCHC8"/>
</dbReference>
<evidence type="ECO:0000313" key="4">
    <source>
        <dbReference type="Proteomes" id="UP000094020"/>
    </source>
</evidence>
<feature type="region of interest" description="Disordered" evidence="1">
    <location>
        <begin position="1"/>
        <end position="41"/>
    </location>
</feature>
<dbReference type="GO" id="GO:0071013">
    <property type="term" value="C:catalytic step 2 spliceosome"/>
    <property type="evidence" value="ECO:0007669"/>
    <property type="project" value="TreeGrafter"/>
</dbReference>
<organism evidence="2">
    <name type="scientific">Kwoniella pini CBS 10737</name>
    <dbReference type="NCBI Taxonomy" id="1296096"/>
    <lineage>
        <taxon>Eukaryota</taxon>
        <taxon>Fungi</taxon>
        <taxon>Dikarya</taxon>
        <taxon>Basidiomycota</taxon>
        <taxon>Agaricomycotina</taxon>
        <taxon>Tremellomycetes</taxon>
        <taxon>Tremellales</taxon>
        <taxon>Cryptococcaceae</taxon>
        <taxon>Kwoniella</taxon>
    </lineage>
</organism>
<feature type="region of interest" description="Disordered" evidence="1">
    <location>
        <begin position="363"/>
        <end position="514"/>
    </location>
</feature>
<dbReference type="AlphaFoldDB" id="A0A1B9I271"/>
<evidence type="ECO:0000313" key="3">
    <source>
        <dbReference type="EMBL" id="WWC70301.1"/>
    </source>
</evidence>
<proteinExistence type="predicted"/>
<reference evidence="2" key="1">
    <citation type="submission" date="2013-07" db="EMBL/GenBank/DDBJ databases">
        <title>The Genome Sequence of Cryptococcus pinus CBS10737.</title>
        <authorList>
            <consortium name="The Broad Institute Genome Sequencing Platform"/>
            <person name="Cuomo C."/>
            <person name="Litvintseva A."/>
            <person name="Chen Y."/>
            <person name="Heitman J."/>
            <person name="Sun S."/>
            <person name="Springer D."/>
            <person name="Dromer F."/>
            <person name="Young S.K."/>
            <person name="Zeng Q."/>
            <person name="Gargeya S."/>
            <person name="Fitzgerald M."/>
            <person name="Abouelleil A."/>
            <person name="Alvarado L."/>
            <person name="Berlin A.M."/>
            <person name="Chapman S.B."/>
            <person name="Dewar J."/>
            <person name="Goldberg J."/>
            <person name="Griggs A."/>
            <person name="Gujja S."/>
            <person name="Hansen M."/>
            <person name="Howarth C."/>
            <person name="Imamovic A."/>
            <person name="Larimer J."/>
            <person name="McCowan C."/>
            <person name="Murphy C."/>
            <person name="Pearson M."/>
            <person name="Priest M."/>
            <person name="Roberts A."/>
            <person name="Saif S."/>
            <person name="Shea T."/>
            <person name="Sykes S."/>
            <person name="Wortman J."/>
            <person name="Nusbaum C."/>
            <person name="Birren B."/>
        </authorList>
    </citation>
    <scope>NUCLEOTIDE SEQUENCE [LARGE SCALE GENOMIC DNA]</scope>
    <source>
        <strain evidence="2">CBS 10737</strain>
    </source>
</reference>
<dbReference type="EMBL" id="KI894011">
    <property type="protein sequence ID" value="OCF49650.1"/>
    <property type="molecule type" value="Genomic_DNA"/>
</dbReference>
<feature type="compositionally biased region" description="Pro residues" evidence="1">
    <location>
        <begin position="458"/>
        <end position="505"/>
    </location>
</feature>
<accession>A0A1B9I271</accession>
<sequence>MADEPGKWGGGAADKSTVVENDKHLAEEEESDLIDAGKSNGGFKDYQSVSRFFSTLTSNENTAVLNDLIGENGVESKEEENWKRKRKLSSTLPPWRKYIGKTFLELESPIAEYTPETEWDIYMEILESTFSGFSHFPIGSDIEIIDFTKPIEIQGDLTFEIDVRPDLVGLEDSGGDVLYDEPFRGLDEITSKGHNNATCWNCLSQGHAYTSCPEPKNHMMIRHSREAHLFHRDFVMPEYVQPALDMYLTMQVTQEEKNRRLELVDKFQAGSISRELEDAICFIDEDALEGDSEGYLVKEQVDIKRRRKRWDWYEKIMRWGYPPGWITTKDPMQEVRRRIEGLEFHEKAFELDDEQDEDQLKIIGGTLGTPTSSIIDGDSSETDSASTASLTSSPEEGQIDENSQNGDQPSSRGNMEDNSSHNNLELSATVPKENHGFLPPSPISRPVIPPKSPDHYDLPPPPDDPSPPPSPLDDVVPPSPPFPPPDDDIPPPPPPADNFPAPPSPVSHSNPFLQRHYELQAHARAEALRSAAPVTPPNAPRAHRGQPPFTPVSSNTPSNFNPTYPLSLHYKPSSSIPSMPNMEPQSMTRNRSNGSTKTGPPSMPKAMTPARRWVKYHTDLFDSERLVPYWEGKPFPLGHW</sequence>
<dbReference type="PANTHER" id="PTHR13316">
    <property type="entry name" value="ZINC FINGER, CCHC DOMAIN CONTAINING 8"/>
    <property type="match status" value="1"/>
</dbReference>
<gene>
    <name evidence="2" type="ORF">I206_04172</name>
    <name evidence="3" type="ORF">I206_104251</name>
</gene>
<evidence type="ECO:0000256" key="1">
    <source>
        <dbReference type="SAM" id="MobiDB-lite"/>
    </source>
</evidence>
<dbReference type="EMBL" id="CP144523">
    <property type="protein sequence ID" value="WWC70301.1"/>
    <property type="molecule type" value="Genomic_DNA"/>
</dbReference>
<reference evidence="3" key="4">
    <citation type="submission" date="2024-02" db="EMBL/GenBank/DDBJ databases">
        <title>Comparative genomics of Cryptococcus and Kwoniella reveals pathogenesis evolution and contrasting modes of karyotype evolution via chromosome fusion or intercentromeric recombination.</title>
        <authorList>
            <person name="Coelho M.A."/>
            <person name="David-Palma M."/>
            <person name="Shea T."/>
            <person name="Bowers K."/>
            <person name="McGinley-Smith S."/>
            <person name="Mohammad A.W."/>
            <person name="Gnirke A."/>
            <person name="Yurkov A.M."/>
            <person name="Nowrousian M."/>
            <person name="Sun S."/>
            <person name="Cuomo C.A."/>
            <person name="Heitman J."/>
        </authorList>
    </citation>
    <scope>NUCLEOTIDE SEQUENCE</scope>
    <source>
        <strain evidence="3">CBS 10737</strain>
    </source>
</reference>
<feature type="compositionally biased region" description="Polar residues" evidence="1">
    <location>
        <begin position="551"/>
        <end position="564"/>
    </location>
</feature>
<feature type="compositionally biased region" description="Polar residues" evidence="1">
    <location>
        <begin position="572"/>
        <end position="599"/>
    </location>
</feature>
<dbReference type="GeneID" id="30172541"/>
<dbReference type="Proteomes" id="UP000094020">
    <property type="component" value="Chromosome 5"/>
</dbReference>
<reference evidence="3" key="2">
    <citation type="submission" date="2013-07" db="EMBL/GenBank/DDBJ databases">
        <authorList>
            <consortium name="The Broad Institute Genome Sequencing Platform"/>
            <person name="Cuomo C."/>
            <person name="Litvintseva A."/>
            <person name="Chen Y."/>
            <person name="Heitman J."/>
            <person name="Sun S."/>
            <person name="Springer D."/>
            <person name="Dromer F."/>
            <person name="Young S.K."/>
            <person name="Zeng Q."/>
            <person name="Gargeya S."/>
            <person name="Fitzgerald M."/>
            <person name="Abouelleil A."/>
            <person name="Alvarado L."/>
            <person name="Berlin A.M."/>
            <person name="Chapman S.B."/>
            <person name="Dewar J."/>
            <person name="Goldberg J."/>
            <person name="Griggs A."/>
            <person name="Gujja S."/>
            <person name="Hansen M."/>
            <person name="Howarth C."/>
            <person name="Imamovic A."/>
            <person name="Larimer J."/>
            <person name="McCowan C."/>
            <person name="Murphy C."/>
            <person name="Pearson M."/>
            <person name="Priest M."/>
            <person name="Roberts A."/>
            <person name="Saif S."/>
            <person name="Shea T."/>
            <person name="Sykes S."/>
            <person name="Wortman J."/>
            <person name="Nusbaum C."/>
            <person name="Birren B."/>
        </authorList>
    </citation>
    <scope>NUCLEOTIDE SEQUENCE</scope>
    <source>
        <strain evidence="3">CBS 10737</strain>
    </source>
</reference>
<evidence type="ECO:0000313" key="2">
    <source>
        <dbReference type="EMBL" id="OCF49650.1"/>
    </source>
</evidence>
<feature type="compositionally biased region" description="Low complexity" evidence="1">
    <location>
        <begin position="382"/>
        <end position="396"/>
    </location>
</feature>